<name>A0AAN6S1K5_9PEZI</name>
<evidence type="ECO:0000313" key="2">
    <source>
        <dbReference type="Proteomes" id="UP001303473"/>
    </source>
</evidence>
<keyword evidence="2" id="KW-1185">Reference proteome</keyword>
<gene>
    <name evidence="1" type="ORF">QBC46DRAFT_320156</name>
</gene>
<accession>A0AAN6S1K5</accession>
<protein>
    <recommendedName>
        <fullName evidence="3">F-box domain-containing protein</fullName>
    </recommendedName>
</protein>
<organism evidence="1 2">
    <name type="scientific">Diplogelasinospora grovesii</name>
    <dbReference type="NCBI Taxonomy" id="303347"/>
    <lineage>
        <taxon>Eukaryota</taxon>
        <taxon>Fungi</taxon>
        <taxon>Dikarya</taxon>
        <taxon>Ascomycota</taxon>
        <taxon>Pezizomycotina</taxon>
        <taxon>Sordariomycetes</taxon>
        <taxon>Sordariomycetidae</taxon>
        <taxon>Sordariales</taxon>
        <taxon>Diplogelasinosporaceae</taxon>
        <taxon>Diplogelasinospora</taxon>
    </lineage>
</organism>
<dbReference type="AlphaFoldDB" id="A0AAN6S1K5"/>
<sequence>MAPPEWNFTQSDNFFSPVLPTELVLKICECLCLHCQLDCVVAAPSEELMAGLENQKALSCLSRCNRRLCSIAQPVLFHWFEDSTRSRDYTRPIGARRLKRFTLTIVRQPGLAGSVRALFLRAPVTEALDDPNFNPHQKLARAISPGITQLFLHDLGIFGSDDELEPVGWPYGLPNLKFLVCPGTRLHKEVLLQHHIYQIQTMLRRAPKLEVLIAPNCGCNSVAENEWYYSIQPWGVPFPRLKKLSVDGIGVRTLKNIISSCPVLEDLEYFHDHDDEVLDPDHHLGHVGATLRRLCYSGTPYKRWVPEFNYNVVFNESLVQWRTGVANVIEKTLPTKRGLSFARFSALEELEIEQLLILPPVFLGSEDPGGQDFLSRLPPAVKHLRFGCIVFWPTILRGLMALADNVNDPSKFPRLETVTLELYIRCLREFGVQHLIDTFYASRRRVQLRVFLVEEEVQNRAKGVHPPRPGQRRYPKQLLYDSRLTRLDICA</sequence>
<dbReference type="EMBL" id="MU853862">
    <property type="protein sequence ID" value="KAK3937129.1"/>
    <property type="molecule type" value="Genomic_DNA"/>
</dbReference>
<dbReference type="Proteomes" id="UP001303473">
    <property type="component" value="Unassembled WGS sequence"/>
</dbReference>
<reference evidence="2" key="1">
    <citation type="journal article" date="2023" name="Mol. Phylogenet. Evol.">
        <title>Genome-scale phylogeny and comparative genomics of the fungal order Sordariales.</title>
        <authorList>
            <person name="Hensen N."/>
            <person name="Bonometti L."/>
            <person name="Westerberg I."/>
            <person name="Brannstrom I.O."/>
            <person name="Guillou S."/>
            <person name="Cros-Aarteil S."/>
            <person name="Calhoun S."/>
            <person name="Haridas S."/>
            <person name="Kuo A."/>
            <person name="Mondo S."/>
            <person name="Pangilinan J."/>
            <person name="Riley R."/>
            <person name="LaButti K."/>
            <person name="Andreopoulos B."/>
            <person name="Lipzen A."/>
            <person name="Chen C."/>
            <person name="Yan M."/>
            <person name="Daum C."/>
            <person name="Ng V."/>
            <person name="Clum A."/>
            <person name="Steindorff A."/>
            <person name="Ohm R.A."/>
            <person name="Martin F."/>
            <person name="Silar P."/>
            <person name="Natvig D.O."/>
            <person name="Lalanne C."/>
            <person name="Gautier V."/>
            <person name="Ament-Velasquez S.L."/>
            <person name="Kruys A."/>
            <person name="Hutchinson M.I."/>
            <person name="Powell A.J."/>
            <person name="Barry K."/>
            <person name="Miller A.N."/>
            <person name="Grigoriev I.V."/>
            <person name="Debuchy R."/>
            <person name="Gladieux P."/>
            <person name="Hiltunen Thoren M."/>
            <person name="Johannesson H."/>
        </authorList>
    </citation>
    <scope>NUCLEOTIDE SEQUENCE [LARGE SCALE GENOMIC DNA]</scope>
    <source>
        <strain evidence="2">CBS 340.73</strain>
    </source>
</reference>
<proteinExistence type="predicted"/>
<evidence type="ECO:0000313" key="1">
    <source>
        <dbReference type="EMBL" id="KAK3937129.1"/>
    </source>
</evidence>
<comment type="caution">
    <text evidence="1">The sequence shown here is derived from an EMBL/GenBank/DDBJ whole genome shotgun (WGS) entry which is preliminary data.</text>
</comment>
<evidence type="ECO:0008006" key="3">
    <source>
        <dbReference type="Google" id="ProtNLM"/>
    </source>
</evidence>
<dbReference type="SUPFAM" id="SSF52047">
    <property type="entry name" value="RNI-like"/>
    <property type="match status" value="1"/>
</dbReference>